<evidence type="ECO:0000256" key="8">
    <source>
        <dbReference type="ARBA" id="ARBA00022991"/>
    </source>
</evidence>
<dbReference type="InterPro" id="IPR037011">
    <property type="entry name" value="Phycoerythr-like_a_sf"/>
</dbReference>
<dbReference type="EMBL" id="KF976865">
    <property type="protein sequence ID" value="AHH29962.1"/>
    <property type="molecule type" value="mRNA"/>
</dbReference>
<evidence type="ECO:0000256" key="2">
    <source>
        <dbReference type="ARBA" id="ARBA00010039"/>
    </source>
</evidence>
<evidence type="ECO:0000256" key="7">
    <source>
        <dbReference type="ARBA" id="ARBA00022982"/>
    </source>
</evidence>
<evidence type="ECO:0000259" key="14">
    <source>
        <dbReference type="Pfam" id="PF02972"/>
    </source>
</evidence>
<accession>A0A067YTA0</accession>
<comment type="similarity">
    <text evidence="2">Belongs to the phycoerythrin family.</text>
</comment>
<keyword evidence="6" id="KW-0934">Plastid</keyword>
<keyword evidence="3" id="KW-0813">Transport</keyword>
<organism evidence="15">
    <name type="scientific">Rhodomonas minuta</name>
    <dbReference type="NCBI Taxonomy" id="1326779"/>
    <lineage>
        <taxon>Eukaryota</taxon>
        <taxon>Cryptophyceae</taxon>
        <taxon>Pyrenomonadales</taxon>
        <taxon>Pyrenomonadaceae</taxon>
        <taxon>Rhodomonas</taxon>
    </lineage>
</organism>
<dbReference type="InterPro" id="IPR011070">
    <property type="entry name" value="Globular_prot_asu/bsu"/>
</dbReference>
<dbReference type="Gene3D" id="3.90.510.10">
    <property type="entry name" value="Phycoerythrin alpha chain"/>
    <property type="match status" value="1"/>
</dbReference>
<keyword evidence="13" id="KW-0732">Signal</keyword>
<reference evidence="15" key="1">
    <citation type="submission" date="2013-12" db="EMBL/GenBank/DDBJ databases">
        <title>Gene variety of cpeA encoding phycoerythrin alpha subunit in cryptophytes.</title>
        <authorList>
            <person name="Teng C.Y."/>
            <person name="Green B.R."/>
        </authorList>
    </citation>
    <scope>NUCLEOTIDE SEQUENCE</scope>
    <source>
        <strain evidence="15">CPCC344</strain>
    </source>
</reference>
<evidence type="ECO:0000256" key="11">
    <source>
        <dbReference type="ARBA" id="ARBA00023307"/>
    </source>
</evidence>
<dbReference type="SUPFAM" id="SSF56568">
    <property type="entry name" value="Non-globular alpha+beta subunits of globular proteins"/>
    <property type="match status" value="1"/>
</dbReference>
<dbReference type="Pfam" id="PF02972">
    <property type="entry name" value="Phycoerythr_ab"/>
    <property type="match status" value="1"/>
</dbReference>
<evidence type="ECO:0000256" key="12">
    <source>
        <dbReference type="ARBA" id="ARBA00033724"/>
    </source>
</evidence>
<dbReference type="GO" id="GO:0030089">
    <property type="term" value="C:phycobilisome"/>
    <property type="evidence" value="ECO:0007669"/>
    <property type="project" value="InterPro"/>
</dbReference>
<keyword evidence="7" id="KW-0249">Electron transport</keyword>
<evidence type="ECO:0000256" key="6">
    <source>
        <dbReference type="ARBA" id="ARBA00022640"/>
    </source>
</evidence>
<keyword evidence="8" id="KW-0157">Chromophore</keyword>
<feature type="domain" description="Phycoerythrin alpha chain" evidence="14">
    <location>
        <begin position="41"/>
        <end position="98"/>
    </location>
</feature>
<keyword evidence="9" id="KW-0793">Thylakoid</keyword>
<gene>
    <name evidence="15" type="primary">CpeA2</name>
</gene>
<sequence>MAAKLVAFSAFVASAAAFTPALSGVRTGATSLSMAMDKTARAPIITVFDHRGCSAHKNVEYTGRKAGDQDDEMLVKVQSAKVTVDSNVAAAVLKDSLSTLKKN</sequence>
<keyword evidence="4" id="KW-0150">Chloroplast</keyword>
<evidence type="ECO:0000256" key="3">
    <source>
        <dbReference type="ARBA" id="ARBA00022448"/>
    </source>
</evidence>
<dbReference type="GO" id="GO:0009535">
    <property type="term" value="C:chloroplast thylakoid membrane"/>
    <property type="evidence" value="ECO:0007669"/>
    <property type="project" value="UniProtKB-SubCell"/>
</dbReference>
<protein>
    <submittedName>
        <fullName evidence="15">Phycoerythrin alpha-subunit 2-1</fullName>
    </submittedName>
</protein>
<dbReference type="AlphaFoldDB" id="A0A067YTA0"/>
<name>A0A067YTA0_9CRYP</name>
<dbReference type="InterPro" id="IPR004228">
    <property type="entry name" value="Phycoerythr_a"/>
</dbReference>
<evidence type="ECO:0000313" key="15">
    <source>
        <dbReference type="EMBL" id="AHH29962.1"/>
    </source>
</evidence>
<keyword evidence="10" id="KW-0472">Membrane</keyword>
<evidence type="ECO:0000256" key="13">
    <source>
        <dbReference type="SAM" id="SignalP"/>
    </source>
</evidence>
<evidence type="ECO:0000256" key="10">
    <source>
        <dbReference type="ARBA" id="ARBA00023136"/>
    </source>
</evidence>
<feature type="signal peptide" evidence="13">
    <location>
        <begin position="1"/>
        <end position="17"/>
    </location>
</feature>
<evidence type="ECO:0000256" key="1">
    <source>
        <dbReference type="ARBA" id="ARBA00004622"/>
    </source>
</evidence>
<dbReference type="GO" id="GO:0015979">
    <property type="term" value="P:photosynthesis"/>
    <property type="evidence" value="ECO:0007669"/>
    <property type="project" value="UniProtKB-KW"/>
</dbReference>
<keyword evidence="5" id="KW-0602">Photosynthesis</keyword>
<evidence type="ECO:0000256" key="9">
    <source>
        <dbReference type="ARBA" id="ARBA00023078"/>
    </source>
</evidence>
<evidence type="ECO:0000256" key="5">
    <source>
        <dbReference type="ARBA" id="ARBA00022531"/>
    </source>
</evidence>
<comment type="subcellular location">
    <subcellularLocation>
        <location evidence="1">Plastid</location>
        <location evidence="1">Chloroplast thylakoid membrane</location>
        <topology evidence="1">Peripheral membrane protein</topology>
        <orientation evidence="1">Lumenal side</orientation>
    </subcellularLocation>
</comment>
<keyword evidence="11" id="KW-0089">Bile pigment</keyword>
<feature type="chain" id="PRO_5001650199" evidence="13">
    <location>
        <begin position="18"/>
        <end position="103"/>
    </location>
</feature>
<comment type="function">
    <text evidence="12">Light-harvesting photosynthetic tetrapyrrole chromophore-protein from the phycobiliprotein complex.</text>
</comment>
<evidence type="ECO:0000256" key="4">
    <source>
        <dbReference type="ARBA" id="ARBA00022528"/>
    </source>
</evidence>
<proteinExistence type="evidence at transcript level"/>